<keyword evidence="1" id="KW-0472">Membrane</keyword>
<dbReference type="AlphaFoldDB" id="A0A848MD01"/>
<evidence type="ECO:0000313" key="2">
    <source>
        <dbReference type="EMBL" id="NMO98119.1"/>
    </source>
</evidence>
<reference evidence="2 3" key="1">
    <citation type="submission" date="2020-04" db="EMBL/GenBank/DDBJ databases">
        <title>Paenibacillus algicola sp. nov., a novel marine bacterium producing alginate lyase.</title>
        <authorList>
            <person name="Huang H."/>
        </authorList>
    </citation>
    <scope>NUCLEOTIDE SEQUENCE [LARGE SCALE GENOMIC DNA]</scope>
    <source>
        <strain evidence="2 3">L7-75</strain>
    </source>
</reference>
<proteinExistence type="predicted"/>
<comment type="caution">
    <text evidence="2">The sequence shown here is derived from an EMBL/GenBank/DDBJ whole genome shotgun (WGS) entry which is preliminary data.</text>
</comment>
<evidence type="ECO:0008006" key="4">
    <source>
        <dbReference type="Google" id="ProtNLM"/>
    </source>
</evidence>
<keyword evidence="1" id="KW-1133">Transmembrane helix</keyword>
<dbReference type="EMBL" id="JABBPN010000030">
    <property type="protein sequence ID" value="NMO98119.1"/>
    <property type="molecule type" value="Genomic_DNA"/>
</dbReference>
<accession>A0A848MD01</accession>
<dbReference type="SUPFAM" id="SSF109998">
    <property type="entry name" value="Triger factor/SurA peptide-binding domain-like"/>
    <property type="match status" value="1"/>
</dbReference>
<name>A0A848MD01_PAELE</name>
<evidence type="ECO:0000313" key="3">
    <source>
        <dbReference type="Proteomes" id="UP000565468"/>
    </source>
</evidence>
<dbReference type="InterPro" id="IPR027304">
    <property type="entry name" value="Trigger_fact/SurA_dom_sf"/>
</dbReference>
<organism evidence="2 3">
    <name type="scientific">Paenibacillus lemnae</name>
    <dbReference type="NCBI Taxonomy" id="1330551"/>
    <lineage>
        <taxon>Bacteria</taxon>
        <taxon>Bacillati</taxon>
        <taxon>Bacillota</taxon>
        <taxon>Bacilli</taxon>
        <taxon>Bacillales</taxon>
        <taxon>Paenibacillaceae</taxon>
        <taxon>Paenibacillus</taxon>
    </lineage>
</organism>
<protein>
    <recommendedName>
        <fullName evidence="4">Peptidylprolyl isomerase</fullName>
    </recommendedName>
</protein>
<feature type="transmembrane region" description="Helical" evidence="1">
    <location>
        <begin position="7"/>
        <end position="25"/>
    </location>
</feature>
<gene>
    <name evidence="2" type="ORF">HII30_20410</name>
</gene>
<dbReference type="RefSeq" id="WP_169506892.1">
    <property type="nucleotide sequence ID" value="NZ_JABBPN010000030.1"/>
</dbReference>
<keyword evidence="1" id="KW-0812">Transmembrane</keyword>
<keyword evidence="3" id="KW-1185">Reference proteome</keyword>
<dbReference type="Proteomes" id="UP000565468">
    <property type="component" value="Unassembled WGS sequence"/>
</dbReference>
<evidence type="ECO:0000256" key="1">
    <source>
        <dbReference type="SAM" id="Phobius"/>
    </source>
</evidence>
<sequence length="200" mass="22390">MRINKKIVIAVIVAIGALTVGMISTNTKMNNNAVKEVLVQVGSSEITNSQFLNYKEQNSITPSTLTDSEILKHMVREELFLQLAQREGVSATLEEGRQEAKKYREILSQQPKEVQDTHKKLMKADGVTEEEHWEKLAPPRYQNVLSKQNLADKLLKEAASAQQNADDFDAVLYLKQFKEDLLKAAISDGKVTAVGDISIY</sequence>